<dbReference type="PANTHER" id="PTHR22674">
    <property type="entry name" value="NTPASE, KAP FAMILY P-LOOP DOMAIN-CONTAINING 1"/>
    <property type="match status" value="1"/>
</dbReference>
<dbReference type="EMBL" id="DYWV01000170">
    <property type="protein sequence ID" value="HJF40276.1"/>
    <property type="molecule type" value="Genomic_DNA"/>
</dbReference>
<comment type="caution">
    <text evidence="2">The sequence shown here is derived from an EMBL/GenBank/DDBJ whole genome shotgun (WGS) entry which is preliminary data.</text>
</comment>
<dbReference type="AlphaFoldDB" id="A0A921G9S9"/>
<accession>A0A921G9S9</accession>
<name>A0A921G9S9_9FIRM</name>
<feature type="domain" description="KAP NTPase" evidence="1">
    <location>
        <begin position="21"/>
        <end position="307"/>
    </location>
</feature>
<gene>
    <name evidence="2" type="ORF">K8V91_05060</name>
</gene>
<dbReference type="SUPFAM" id="SSF52540">
    <property type="entry name" value="P-loop containing nucleoside triphosphate hydrolases"/>
    <property type="match status" value="1"/>
</dbReference>
<dbReference type="InterPro" id="IPR011646">
    <property type="entry name" value="KAP_P-loop"/>
</dbReference>
<reference evidence="2" key="2">
    <citation type="submission" date="2021-09" db="EMBL/GenBank/DDBJ databases">
        <authorList>
            <person name="Gilroy R."/>
        </authorList>
    </citation>
    <scope>NUCLEOTIDE SEQUENCE</scope>
    <source>
        <strain evidence="2">CHK193-16274</strain>
    </source>
</reference>
<evidence type="ECO:0000313" key="2">
    <source>
        <dbReference type="EMBL" id="HJF40276.1"/>
    </source>
</evidence>
<dbReference type="Proteomes" id="UP000749320">
    <property type="component" value="Unassembled WGS sequence"/>
</dbReference>
<dbReference type="Pfam" id="PF07693">
    <property type="entry name" value="KAP_NTPase"/>
    <property type="match status" value="1"/>
</dbReference>
<protein>
    <submittedName>
        <fullName evidence="2">KAP family NTPase</fullName>
    </submittedName>
</protein>
<sequence>MNYSTDRPIDTEEQDLLGRSFFSKQLGKAIYEYNEKDGLVIGLFGKWGTGKTSIINMATNEINKLAVNDDNKPMIMKFSPWNYSDRDNLISLFFRNLKNKINVQDNEELKKKVGKALNDYSGAIDALSLVPVVGSAVAAVLKTLAQAQGDNLMQSADLDETRVILEKALIEANKKIIIIIDDIDRLTNSQIRDVFQLVKQVADFPNVIYVLAMDREVVRSALTEIHNIDGNEYLEKIIQVPFELPELRKSKLHNIFFNKLEQILDNLPSEVVWDKNYWNKVFRNCIEPYINTLRDVNRVINTFQFKYATLYQEISFEDMIGITTLEVLEPKLYKWIASNKDAVCGGFMHGLLANNGNGANYHKFYHDEFERLGIDPNLAIHCISTMFPVFAKDVNEYQHSYQPISDIRGKMRVAHEGRFELYFMLDLDDIKVSRSIINACIYEYDRDTLNIVIDEINKQGNIVYFLDEIRSLVKEIPYNRLNLIASVILNLQGEFKGENSRVIFTLSACDIAEYLVTDIIERLKTETEKYMIIRSAVESVNKNGLRALARIINRIEIAYGRLAGDSERKDKQIISLDHLEELEKVYVVRIHDIAKSEPLLNINGFWIIFYLWGCFDKEGVVNYLKELFKNDVNKLKFICAMASRWNGTGGSGWSFYPKNYSEYISQDEVYDLIQNFYKNHLDEFTDVEQIKLASFVLNYNKAEMDYVNEQEALQLLNEWKIEKEE</sequence>
<reference evidence="2" key="1">
    <citation type="journal article" date="2021" name="PeerJ">
        <title>Extensive microbial diversity within the chicken gut microbiome revealed by metagenomics and culture.</title>
        <authorList>
            <person name="Gilroy R."/>
            <person name="Ravi A."/>
            <person name="Getino M."/>
            <person name="Pursley I."/>
            <person name="Horton D.L."/>
            <person name="Alikhan N.F."/>
            <person name="Baker D."/>
            <person name="Gharbi K."/>
            <person name="Hall N."/>
            <person name="Watson M."/>
            <person name="Adriaenssens E.M."/>
            <person name="Foster-Nyarko E."/>
            <person name="Jarju S."/>
            <person name="Secka A."/>
            <person name="Antonio M."/>
            <person name="Oren A."/>
            <person name="Chaudhuri R.R."/>
            <person name="La Ragione R."/>
            <person name="Hildebrand F."/>
            <person name="Pallen M.J."/>
        </authorList>
    </citation>
    <scope>NUCLEOTIDE SEQUENCE</scope>
    <source>
        <strain evidence="2">CHK193-16274</strain>
    </source>
</reference>
<dbReference type="InterPro" id="IPR052754">
    <property type="entry name" value="NTPase_KAP_P-loop"/>
</dbReference>
<evidence type="ECO:0000259" key="1">
    <source>
        <dbReference type="Pfam" id="PF07693"/>
    </source>
</evidence>
<proteinExistence type="predicted"/>
<evidence type="ECO:0000313" key="3">
    <source>
        <dbReference type="Proteomes" id="UP000749320"/>
    </source>
</evidence>
<dbReference type="Gene3D" id="3.40.50.300">
    <property type="entry name" value="P-loop containing nucleotide triphosphate hydrolases"/>
    <property type="match status" value="1"/>
</dbReference>
<organism evidence="2 3">
    <name type="scientific">Thomasclavelia spiroformis</name>
    <dbReference type="NCBI Taxonomy" id="29348"/>
    <lineage>
        <taxon>Bacteria</taxon>
        <taxon>Bacillati</taxon>
        <taxon>Bacillota</taxon>
        <taxon>Erysipelotrichia</taxon>
        <taxon>Erysipelotrichales</taxon>
        <taxon>Coprobacillaceae</taxon>
        <taxon>Thomasclavelia</taxon>
    </lineage>
</organism>
<dbReference type="PANTHER" id="PTHR22674:SF6">
    <property type="entry name" value="NTPASE KAP FAMILY P-LOOP DOMAIN-CONTAINING PROTEIN 1"/>
    <property type="match status" value="1"/>
</dbReference>
<dbReference type="InterPro" id="IPR027417">
    <property type="entry name" value="P-loop_NTPase"/>
</dbReference>